<reference evidence="2 3" key="1">
    <citation type="submission" date="2014-06" db="EMBL/GenBank/DDBJ databases">
        <title>Draft genome sequence of Bacillus manliponensis JCM 15802 (MCCC 1A00708).</title>
        <authorList>
            <person name="Lai Q."/>
            <person name="Liu Y."/>
            <person name="Shao Z."/>
        </authorList>
    </citation>
    <scope>NUCLEOTIDE SEQUENCE [LARGE SCALE GENOMIC DNA]</scope>
    <source>
        <strain evidence="2 3">JCM 15802</strain>
    </source>
</reference>
<sequence length="51" mass="6009">MKVIKKLGRLKRREKHVMQKEEVVKWTEYIGYFTVAIVCIGIFDAITNLLV</sequence>
<keyword evidence="1" id="KW-0812">Transmembrane</keyword>
<feature type="transmembrane region" description="Helical" evidence="1">
    <location>
        <begin position="29"/>
        <end position="50"/>
    </location>
</feature>
<evidence type="ECO:0000313" key="3">
    <source>
        <dbReference type="Proteomes" id="UP000027822"/>
    </source>
</evidence>
<dbReference type="EMBL" id="JOTN01000018">
    <property type="protein sequence ID" value="KEK18041.1"/>
    <property type="molecule type" value="Genomic_DNA"/>
</dbReference>
<evidence type="ECO:0000256" key="1">
    <source>
        <dbReference type="SAM" id="Phobius"/>
    </source>
</evidence>
<name>A0A073JV25_9BACI</name>
<evidence type="ECO:0000313" key="2">
    <source>
        <dbReference type="EMBL" id="KEK18041.1"/>
    </source>
</evidence>
<comment type="caution">
    <text evidence="2">The sequence shown here is derived from an EMBL/GenBank/DDBJ whole genome shotgun (WGS) entry which is preliminary data.</text>
</comment>
<protein>
    <submittedName>
        <fullName evidence="2">Iron ABC transporter permease</fullName>
    </submittedName>
</protein>
<accession>A0A073JV25</accession>
<gene>
    <name evidence="2" type="ORF">BAMA_07605</name>
</gene>
<dbReference type="Proteomes" id="UP000027822">
    <property type="component" value="Unassembled WGS sequence"/>
</dbReference>
<keyword evidence="1" id="KW-1133">Transmembrane helix</keyword>
<dbReference type="AlphaFoldDB" id="A0A073JV25"/>
<keyword evidence="1" id="KW-0472">Membrane</keyword>
<organism evidence="2 3">
    <name type="scientific">Bacillus manliponensis</name>
    <dbReference type="NCBI Taxonomy" id="574376"/>
    <lineage>
        <taxon>Bacteria</taxon>
        <taxon>Bacillati</taxon>
        <taxon>Bacillota</taxon>
        <taxon>Bacilli</taxon>
        <taxon>Bacillales</taxon>
        <taxon>Bacillaceae</taxon>
        <taxon>Bacillus</taxon>
        <taxon>Bacillus cereus group</taxon>
    </lineage>
</organism>
<proteinExistence type="predicted"/>
<dbReference type="STRING" id="574376.BAMA_07605"/>
<keyword evidence="3" id="KW-1185">Reference proteome</keyword>